<dbReference type="AlphaFoldDB" id="A0A5P2CT60"/>
<evidence type="ECO:0000313" key="2">
    <source>
        <dbReference type="Proteomes" id="UP000324015"/>
    </source>
</evidence>
<organism evidence="1 2">
    <name type="scientific">Streptomyces venezuelae</name>
    <dbReference type="NCBI Taxonomy" id="54571"/>
    <lineage>
        <taxon>Bacteria</taxon>
        <taxon>Bacillati</taxon>
        <taxon>Actinomycetota</taxon>
        <taxon>Actinomycetes</taxon>
        <taxon>Kitasatosporales</taxon>
        <taxon>Streptomycetaceae</taxon>
        <taxon>Streptomyces</taxon>
    </lineage>
</organism>
<dbReference type="Proteomes" id="UP000324015">
    <property type="component" value="Chromosome"/>
</dbReference>
<gene>
    <name evidence="1" type="ORF">DEJ49_33135</name>
</gene>
<name>A0A5P2CT60_STRVZ</name>
<accession>A0A5P2CT60</accession>
<sequence>MTDTQLNCFDMNCSFTGPPLQYAEHLYSEHTEDSPGVDRWDVVERLLWSGARGAASGQSIPAPAVRNDCAFCHRERSAKDDNHAPECPYWDFFGPAD</sequence>
<proteinExistence type="predicted"/>
<reference evidence="1 2" key="1">
    <citation type="submission" date="2018-05" db="EMBL/GenBank/DDBJ databases">
        <title>Streptomyces venezuelae.</title>
        <authorList>
            <person name="Kim W."/>
            <person name="Lee N."/>
            <person name="Cho B.-K."/>
        </authorList>
    </citation>
    <scope>NUCLEOTIDE SEQUENCE [LARGE SCALE GENOMIC DNA]</scope>
    <source>
        <strain evidence="1 2">ATCC 14585</strain>
    </source>
</reference>
<dbReference type="RefSeq" id="WP_150187500.1">
    <property type="nucleotide sequence ID" value="NZ_CP029191.1"/>
</dbReference>
<protein>
    <submittedName>
        <fullName evidence="1">Uncharacterized protein</fullName>
    </submittedName>
</protein>
<dbReference type="EMBL" id="CP029191">
    <property type="protein sequence ID" value="QES45187.1"/>
    <property type="molecule type" value="Genomic_DNA"/>
</dbReference>
<evidence type="ECO:0000313" key="1">
    <source>
        <dbReference type="EMBL" id="QES45187.1"/>
    </source>
</evidence>